<feature type="coiled-coil region" evidence="7">
    <location>
        <begin position="149"/>
        <end position="176"/>
    </location>
</feature>
<evidence type="ECO:0000256" key="2">
    <source>
        <dbReference type="ARBA" id="ARBA00022491"/>
    </source>
</evidence>
<name>A0AAJ7TMZ5_PETMA</name>
<dbReference type="GO" id="GO:0010468">
    <property type="term" value="P:regulation of gene expression"/>
    <property type="evidence" value="ECO:0007669"/>
    <property type="project" value="UniProtKB-ARBA"/>
</dbReference>
<protein>
    <submittedName>
        <fullName evidence="10">Breast cancer metastasis-suppressor 1-like protein</fullName>
    </submittedName>
</protein>
<organism evidence="9 10">
    <name type="scientific">Petromyzon marinus</name>
    <name type="common">Sea lamprey</name>
    <dbReference type="NCBI Taxonomy" id="7757"/>
    <lineage>
        <taxon>Eukaryota</taxon>
        <taxon>Metazoa</taxon>
        <taxon>Chordata</taxon>
        <taxon>Craniata</taxon>
        <taxon>Vertebrata</taxon>
        <taxon>Cyclostomata</taxon>
        <taxon>Hyperoartia</taxon>
        <taxon>Petromyzontiformes</taxon>
        <taxon>Petromyzontidae</taxon>
        <taxon>Petromyzon</taxon>
    </lineage>
</organism>
<evidence type="ECO:0000256" key="5">
    <source>
        <dbReference type="ARBA" id="ARBA00023242"/>
    </source>
</evidence>
<evidence type="ECO:0000256" key="8">
    <source>
        <dbReference type="SAM" id="MobiDB-lite"/>
    </source>
</evidence>
<feature type="compositionally biased region" description="Acidic residues" evidence="8">
    <location>
        <begin position="13"/>
        <end position="51"/>
    </location>
</feature>
<keyword evidence="4" id="KW-0804">Transcription</keyword>
<keyword evidence="9" id="KW-1185">Reference proteome</keyword>
<evidence type="ECO:0000256" key="4">
    <source>
        <dbReference type="ARBA" id="ARBA00023163"/>
    </source>
</evidence>
<keyword evidence="3" id="KW-0805">Transcription regulation</keyword>
<gene>
    <name evidence="10" type="primary">LOC116948362</name>
</gene>
<dbReference type="AlphaFoldDB" id="A0AAJ7TMZ5"/>
<proteinExistence type="inferred from homology"/>
<sequence length="325" mass="38121">MPGQSKEKKDEAHEEEMDQESPENEESSDEESGSSTGSEEEEDSSDMNEEDYERRRTECLSEMSDLERQFSDLKEQLYRERISQVDAKLEEVKTGKASEYLEPLAALQQNMQIRTEVAGVYKEFCLTVVKHKYECELQGARQHLESEKLLLYDTVQNELEEKIRRLEEDRQNVDITSELWGDELRTKKKKKFDPFNPEKRKKPVTVTGPYIVYMLWDSEILEDWTTIKKITGKAAVSQPRRKPDVVFKQDKHQYSARFEEGRLFYEGDWYGRGHSIIIDTKDDSPMFATITAINTLEVWIKRSDNSKSKLYISQLQKGKYTIRHA</sequence>
<dbReference type="FunFam" id="1.20.5.1500:FF:000002">
    <property type="entry name" value="breast cancer metastasis-suppressor 1-like protein-A"/>
    <property type="match status" value="1"/>
</dbReference>
<reference evidence="10" key="1">
    <citation type="submission" date="2025-08" db="UniProtKB">
        <authorList>
            <consortium name="RefSeq"/>
        </authorList>
    </citation>
    <scope>IDENTIFICATION</scope>
    <source>
        <tissue evidence="10">Sperm</tissue>
    </source>
</reference>
<keyword evidence="5" id="KW-0539">Nucleus</keyword>
<evidence type="ECO:0000256" key="1">
    <source>
        <dbReference type="ARBA" id="ARBA00004123"/>
    </source>
</evidence>
<dbReference type="PANTHER" id="PTHR21964">
    <property type="entry name" value="BREAST CANCER METASTASIS-SUPPRESSOR 1"/>
    <property type="match status" value="1"/>
</dbReference>
<dbReference type="GeneID" id="116948362"/>
<dbReference type="Proteomes" id="UP001318040">
    <property type="component" value="Chromosome 33"/>
</dbReference>
<comment type="similarity">
    <text evidence="6">Belongs to the BRMS1 family.</text>
</comment>
<keyword evidence="2" id="KW-0678">Repressor</keyword>
<accession>A0AAJ7TMZ5</accession>
<keyword evidence="7" id="KW-0175">Coiled coil</keyword>
<dbReference type="InterPro" id="IPR013907">
    <property type="entry name" value="Sds3"/>
</dbReference>
<evidence type="ECO:0000313" key="10">
    <source>
        <dbReference type="RefSeq" id="XP_032820857.1"/>
    </source>
</evidence>
<evidence type="ECO:0000256" key="6">
    <source>
        <dbReference type="ARBA" id="ARBA00038256"/>
    </source>
</evidence>
<evidence type="ECO:0000313" key="9">
    <source>
        <dbReference type="Proteomes" id="UP001318040"/>
    </source>
</evidence>
<dbReference type="Pfam" id="PF08598">
    <property type="entry name" value="Sds3"/>
    <property type="match status" value="1"/>
</dbReference>
<dbReference type="SMART" id="SM01401">
    <property type="entry name" value="Sds3"/>
    <property type="match status" value="1"/>
</dbReference>
<dbReference type="KEGG" id="pmrn:116948362"/>
<evidence type="ECO:0000256" key="3">
    <source>
        <dbReference type="ARBA" id="ARBA00023015"/>
    </source>
</evidence>
<dbReference type="RefSeq" id="XP_032820857.1">
    <property type="nucleotide sequence ID" value="XM_032964966.1"/>
</dbReference>
<evidence type="ECO:0000256" key="7">
    <source>
        <dbReference type="SAM" id="Coils"/>
    </source>
</evidence>
<dbReference type="GO" id="GO:0005654">
    <property type="term" value="C:nucleoplasm"/>
    <property type="evidence" value="ECO:0007669"/>
    <property type="project" value="UniProtKB-ARBA"/>
</dbReference>
<comment type="subcellular location">
    <subcellularLocation>
        <location evidence="1">Nucleus</location>
    </subcellularLocation>
</comment>
<dbReference type="Gene3D" id="1.20.5.1500">
    <property type="match status" value="1"/>
</dbReference>
<feature type="compositionally biased region" description="Basic and acidic residues" evidence="8">
    <location>
        <begin position="1"/>
        <end position="12"/>
    </location>
</feature>
<feature type="region of interest" description="Disordered" evidence="8">
    <location>
        <begin position="1"/>
        <end position="56"/>
    </location>
</feature>